<proteinExistence type="predicted"/>
<dbReference type="PANTHER" id="PTHR33698">
    <property type="entry name" value="NUCLEAR TRANSPORT FACTOR 2 (NTF2)-LIKE PROTEIN"/>
    <property type="match status" value="1"/>
</dbReference>
<reference evidence="2" key="1">
    <citation type="submission" date="2021-01" db="EMBL/GenBank/DDBJ databases">
        <authorList>
            <person name="Corre E."/>
            <person name="Pelletier E."/>
            <person name="Niang G."/>
            <person name="Scheremetjew M."/>
            <person name="Finn R."/>
            <person name="Kale V."/>
            <person name="Holt S."/>
            <person name="Cochrane G."/>
            <person name="Meng A."/>
            <person name="Brown T."/>
            <person name="Cohen L."/>
        </authorList>
    </citation>
    <scope>NUCLEOTIDE SEQUENCE</scope>
    <source>
        <strain evidence="2">CCCM811</strain>
    </source>
</reference>
<name>A0A6V3M9C3_9EUKA</name>
<organism evidence="2">
    <name type="scientific">Lotharella globosa</name>
    <dbReference type="NCBI Taxonomy" id="91324"/>
    <lineage>
        <taxon>Eukaryota</taxon>
        <taxon>Sar</taxon>
        <taxon>Rhizaria</taxon>
        <taxon>Cercozoa</taxon>
        <taxon>Chlorarachniophyceae</taxon>
        <taxon>Lotharella</taxon>
    </lineage>
</organism>
<accession>A0A6V3M9C3</accession>
<gene>
    <name evidence="2" type="ORF">LGLO00237_LOCUS13854</name>
</gene>
<dbReference type="InterPro" id="IPR032710">
    <property type="entry name" value="NTF2-like_dom_sf"/>
</dbReference>
<evidence type="ECO:0000313" key="2">
    <source>
        <dbReference type="EMBL" id="CAE0662256.1"/>
    </source>
</evidence>
<keyword evidence="1" id="KW-0732">Signal</keyword>
<dbReference type="EMBL" id="HBIV01019164">
    <property type="protein sequence ID" value="CAE0662256.1"/>
    <property type="molecule type" value="Transcribed_RNA"/>
</dbReference>
<evidence type="ECO:0000256" key="1">
    <source>
        <dbReference type="SAM" id="SignalP"/>
    </source>
</evidence>
<feature type="signal peptide" evidence="1">
    <location>
        <begin position="1"/>
        <end position="21"/>
    </location>
</feature>
<sequence length="277" mass="30048">MKGGTISLPVAILALISSASCRSAPQSNLYSSTQRFASGVRRLGRVVRKTTGGGNSMWRRRRGMREVMAFSGGRNHPGEKEVLSSGEAIRGLYAAFNERNASLASAYLTDDCLYEDLLLGPATICRGKQAFENALNYHPAFVMHKMSKWMPFDIPEVKLIVDSVAEGPSTVGVEWHVEMDDKPFPMGRGLTQAHLDPATGKISRVVDIAEAPWRVIGLIMAPLLNFLFRPYMAGQAAAMATRSKENAQATATRIAAESPLSDFAPVTVDANAPIPPR</sequence>
<dbReference type="PROSITE" id="PS51257">
    <property type="entry name" value="PROKAR_LIPOPROTEIN"/>
    <property type="match status" value="1"/>
</dbReference>
<dbReference type="SUPFAM" id="SSF54427">
    <property type="entry name" value="NTF2-like"/>
    <property type="match status" value="1"/>
</dbReference>
<protein>
    <submittedName>
        <fullName evidence="2">Uncharacterized protein</fullName>
    </submittedName>
</protein>
<dbReference type="AlphaFoldDB" id="A0A6V3M9C3"/>
<dbReference type="PANTHER" id="PTHR33698:SF3">
    <property type="entry name" value="OS09G0266000 PROTEIN"/>
    <property type="match status" value="1"/>
</dbReference>
<dbReference type="Gene3D" id="3.10.450.50">
    <property type="match status" value="1"/>
</dbReference>
<feature type="chain" id="PRO_5030161059" evidence="1">
    <location>
        <begin position="22"/>
        <end position="277"/>
    </location>
</feature>